<feature type="transmembrane region" description="Helical" evidence="1">
    <location>
        <begin position="95"/>
        <end position="119"/>
    </location>
</feature>
<keyword evidence="1" id="KW-0812">Transmembrane</keyword>
<proteinExistence type="predicted"/>
<evidence type="ECO:0000313" key="3">
    <source>
        <dbReference type="Proteomes" id="UP000001542"/>
    </source>
</evidence>
<dbReference type="AlphaFoldDB" id="A2EAZ7"/>
<evidence type="ECO:0000313" key="2">
    <source>
        <dbReference type="EMBL" id="EAY10137.1"/>
    </source>
</evidence>
<evidence type="ECO:0000256" key="1">
    <source>
        <dbReference type="SAM" id="Phobius"/>
    </source>
</evidence>
<reference evidence="2" key="2">
    <citation type="journal article" date="2007" name="Science">
        <title>Draft genome sequence of the sexually transmitted pathogen Trichomonas vaginalis.</title>
        <authorList>
            <person name="Carlton J.M."/>
            <person name="Hirt R.P."/>
            <person name="Silva J.C."/>
            <person name="Delcher A.L."/>
            <person name="Schatz M."/>
            <person name="Zhao Q."/>
            <person name="Wortman J.R."/>
            <person name="Bidwell S.L."/>
            <person name="Alsmark U.C.M."/>
            <person name="Besteiro S."/>
            <person name="Sicheritz-Ponten T."/>
            <person name="Noel C.J."/>
            <person name="Dacks J.B."/>
            <person name="Foster P.G."/>
            <person name="Simillion C."/>
            <person name="Van de Peer Y."/>
            <person name="Miranda-Saavedra D."/>
            <person name="Barton G.J."/>
            <person name="Westrop G.D."/>
            <person name="Mueller S."/>
            <person name="Dessi D."/>
            <person name="Fiori P.L."/>
            <person name="Ren Q."/>
            <person name="Paulsen I."/>
            <person name="Zhang H."/>
            <person name="Bastida-Corcuera F.D."/>
            <person name="Simoes-Barbosa A."/>
            <person name="Brown M.T."/>
            <person name="Hayes R.D."/>
            <person name="Mukherjee M."/>
            <person name="Okumura C.Y."/>
            <person name="Schneider R."/>
            <person name="Smith A.J."/>
            <person name="Vanacova S."/>
            <person name="Villalvazo M."/>
            <person name="Haas B.J."/>
            <person name="Pertea M."/>
            <person name="Feldblyum T.V."/>
            <person name="Utterback T.R."/>
            <person name="Shu C.L."/>
            <person name="Osoegawa K."/>
            <person name="de Jong P.J."/>
            <person name="Hrdy I."/>
            <person name="Horvathova L."/>
            <person name="Zubacova Z."/>
            <person name="Dolezal P."/>
            <person name="Malik S.B."/>
            <person name="Logsdon J.M. Jr."/>
            <person name="Henze K."/>
            <person name="Gupta A."/>
            <person name="Wang C.C."/>
            <person name="Dunne R.L."/>
            <person name="Upcroft J.A."/>
            <person name="Upcroft P."/>
            <person name="White O."/>
            <person name="Salzberg S.L."/>
            <person name="Tang P."/>
            <person name="Chiu C.-H."/>
            <person name="Lee Y.-S."/>
            <person name="Embley T.M."/>
            <person name="Coombs G.H."/>
            <person name="Mottram J.C."/>
            <person name="Tachezy J."/>
            <person name="Fraser-Liggett C.M."/>
            <person name="Johnson P.J."/>
        </authorList>
    </citation>
    <scope>NUCLEOTIDE SEQUENCE [LARGE SCALE GENOMIC DNA]</scope>
    <source>
        <strain evidence="2">G3</strain>
    </source>
</reference>
<feature type="transmembrane region" description="Helical" evidence="1">
    <location>
        <begin position="140"/>
        <end position="162"/>
    </location>
</feature>
<keyword evidence="3" id="KW-1185">Reference proteome</keyword>
<gene>
    <name evidence="2" type="ORF">TVAG_088520</name>
</gene>
<dbReference type="VEuPathDB" id="TrichDB:TVAG_088520"/>
<feature type="transmembrane region" description="Helical" evidence="1">
    <location>
        <begin position="67"/>
        <end position="89"/>
    </location>
</feature>
<sequence length="210" mass="23194">MNAMIINGLKMAGFFAVTTLILVYSMCGIVSNMVVSILFGLFELAICGYFCYAAWKKSDQFKVRILYGFVALTTLVSAITNFSIHKYYFTDYGNASRWMIVFCISLGLSSSASIAFTSFTEKFMGEVISQNGIDEFMEQIIYLVLSTAIQVLQAFLMCSIGNRTEAEMVHVICIRSIGTVFCGLLVGLTFGVYLGSKAEPTNLGYVQPDE</sequence>
<keyword evidence="1" id="KW-1133">Transmembrane helix</keyword>
<feature type="transmembrane region" description="Helical" evidence="1">
    <location>
        <begin position="37"/>
        <end position="55"/>
    </location>
</feature>
<dbReference type="Proteomes" id="UP000001542">
    <property type="component" value="Unassembled WGS sequence"/>
</dbReference>
<dbReference type="VEuPathDB" id="TrichDB:TVAGG3_0398160"/>
<dbReference type="InParanoid" id="A2EAZ7"/>
<reference evidence="2" key="1">
    <citation type="submission" date="2006-10" db="EMBL/GenBank/DDBJ databases">
        <authorList>
            <person name="Amadeo P."/>
            <person name="Zhao Q."/>
            <person name="Wortman J."/>
            <person name="Fraser-Liggett C."/>
            <person name="Carlton J."/>
        </authorList>
    </citation>
    <scope>NUCLEOTIDE SEQUENCE</scope>
    <source>
        <strain evidence="2">G3</strain>
    </source>
</reference>
<dbReference type="EMBL" id="DS113343">
    <property type="protein sequence ID" value="EAY10137.1"/>
    <property type="molecule type" value="Genomic_DNA"/>
</dbReference>
<accession>A2EAZ7</accession>
<protein>
    <submittedName>
        <fullName evidence="2">Uncharacterized protein</fullName>
    </submittedName>
</protein>
<dbReference type="RefSeq" id="XP_001322360.1">
    <property type="nucleotide sequence ID" value="XM_001322325.1"/>
</dbReference>
<feature type="transmembrane region" description="Helical" evidence="1">
    <location>
        <begin position="168"/>
        <end position="194"/>
    </location>
</feature>
<organism evidence="2 3">
    <name type="scientific">Trichomonas vaginalis (strain ATCC PRA-98 / G3)</name>
    <dbReference type="NCBI Taxonomy" id="412133"/>
    <lineage>
        <taxon>Eukaryota</taxon>
        <taxon>Metamonada</taxon>
        <taxon>Parabasalia</taxon>
        <taxon>Trichomonadida</taxon>
        <taxon>Trichomonadidae</taxon>
        <taxon>Trichomonas</taxon>
    </lineage>
</organism>
<keyword evidence="1" id="KW-0472">Membrane</keyword>
<name>A2EAZ7_TRIV3</name>
<dbReference type="KEGG" id="tva:4768064"/>